<dbReference type="EMBL" id="CACVBS010000070">
    <property type="protein sequence ID" value="CAA7268795.1"/>
    <property type="molecule type" value="Genomic_DNA"/>
</dbReference>
<name>A0A8S0W3K1_CYCAE</name>
<dbReference type="OrthoDB" id="372395at2759"/>
<organism evidence="2 3">
    <name type="scientific">Cyclocybe aegerita</name>
    <name type="common">Black poplar mushroom</name>
    <name type="synonym">Agrocybe aegerita</name>
    <dbReference type="NCBI Taxonomy" id="1973307"/>
    <lineage>
        <taxon>Eukaryota</taxon>
        <taxon>Fungi</taxon>
        <taxon>Dikarya</taxon>
        <taxon>Basidiomycota</taxon>
        <taxon>Agaricomycotina</taxon>
        <taxon>Agaricomycetes</taxon>
        <taxon>Agaricomycetidae</taxon>
        <taxon>Agaricales</taxon>
        <taxon>Agaricineae</taxon>
        <taxon>Bolbitiaceae</taxon>
        <taxon>Cyclocybe</taxon>
    </lineage>
</organism>
<dbReference type="Proteomes" id="UP000467700">
    <property type="component" value="Unassembled WGS sequence"/>
</dbReference>
<protein>
    <recommendedName>
        <fullName evidence="4">Phosphatidylglycerol lysyltransferase C-terminal domain-containing protein</fullName>
    </recommendedName>
</protein>
<sequence>MYILYHWTFHGPRLNPNLHCASFHMTNSLCVMIRRKLGIISHHLQMTIEKSSIADLVARYGSSSATAWLEFDRYKLWQPSKAASQSSFTPVQGYMEKGPYIFAWGNPLVSDPAALPSVARQFIDFCESRGKRPVWSCVDRELEKILGGDEFGWSTVSCIYEDVIDPAHVLELTSPEAKGQEGQKVVKDLKKNLHWADKYAVKVSEVKGSQWTDDDKIAIEQGIREWKSTKGGVQIASTTLQPWLDSEHRRYWSVGVLVLTPIQASSWQIKNAVSFPSAPKGTSEALIYTALKDLHDEQERAVVAGQKIPNPANGNYHGEKVEPCLNQRPSPESTGSTTTSTKSSVSISSANSIPMRNGAETPDPASASAMANGISNGRPEETTRNSVPRQTHHRDADQVTVTFGISAAPGLEPIHNLGGWKVSALSKTYGKVAKGAKLIQRGEFRSKFDTAPDPMYVCYPPNGFGLEGVNALLKVLKK</sequence>
<reference evidence="2 3" key="1">
    <citation type="submission" date="2020-01" db="EMBL/GenBank/DDBJ databases">
        <authorList>
            <person name="Gupta K D."/>
        </authorList>
    </citation>
    <scope>NUCLEOTIDE SEQUENCE [LARGE SCALE GENOMIC DNA]</scope>
</reference>
<dbReference type="AlphaFoldDB" id="A0A8S0W3K1"/>
<gene>
    <name evidence="2" type="ORF">AAE3_LOCUS11037</name>
</gene>
<comment type="caution">
    <text evidence="2">The sequence shown here is derived from an EMBL/GenBank/DDBJ whole genome shotgun (WGS) entry which is preliminary data.</text>
</comment>
<accession>A0A8S0W3K1</accession>
<proteinExistence type="predicted"/>
<feature type="region of interest" description="Disordered" evidence="1">
    <location>
        <begin position="307"/>
        <end position="397"/>
    </location>
</feature>
<evidence type="ECO:0000313" key="3">
    <source>
        <dbReference type="Proteomes" id="UP000467700"/>
    </source>
</evidence>
<evidence type="ECO:0000256" key="1">
    <source>
        <dbReference type="SAM" id="MobiDB-lite"/>
    </source>
</evidence>
<evidence type="ECO:0000313" key="2">
    <source>
        <dbReference type="EMBL" id="CAA7268795.1"/>
    </source>
</evidence>
<keyword evidence="3" id="KW-1185">Reference proteome</keyword>
<feature type="compositionally biased region" description="Low complexity" evidence="1">
    <location>
        <begin position="330"/>
        <end position="352"/>
    </location>
</feature>
<evidence type="ECO:0008006" key="4">
    <source>
        <dbReference type="Google" id="ProtNLM"/>
    </source>
</evidence>